<dbReference type="Gene3D" id="3.10.50.40">
    <property type="match status" value="1"/>
</dbReference>
<evidence type="ECO:0000256" key="4">
    <source>
        <dbReference type="ARBA" id="ARBA00023110"/>
    </source>
</evidence>
<comment type="similarity">
    <text evidence="2">Belongs to the PpiC/parvulin rotamase family.</text>
</comment>
<dbReference type="EC" id="5.2.1.8" evidence="3"/>
<dbReference type="InterPro" id="IPR046357">
    <property type="entry name" value="PPIase_dom_sf"/>
</dbReference>
<evidence type="ECO:0000313" key="9">
    <source>
        <dbReference type="Proteomes" id="UP001064632"/>
    </source>
</evidence>
<evidence type="ECO:0000256" key="1">
    <source>
        <dbReference type="ARBA" id="ARBA00000971"/>
    </source>
</evidence>
<evidence type="ECO:0000313" key="8">
    <source>
        <dbReference type="EMBL" id="UXI69780.1"/>
    </source>
</evidence>
<gene>
    <name evidence="8" type="ORF">N4264_09165</name>
</gene>
<dbReference type="EMBL" id="CP104694">
    <property type="protein sequence ID" value="UXI69780.1"/>
    <property type="molecule type" value="Genomic_DNA"/>
</dbReference>
<evidence type="ECO:0000256" key="3">
    <source>
        <dbReference type="ARBA" id="ARBA00013194"/>
    </source>
</evidence>
<dbReference type="PANTHER" id="PTHR47245">
    <property type="entry name" value="PEPTIDYLPROLYL ISOMERASE"/>
    <property type="match status" value="1"/>
</dbReference>
<keyword evidence="4 5" id="KW-0697">Rotamase</keyword>
<proteinExistence type="inferred from homology"/>
<dbReference type="Pfam" id="PF00639">
    <property type="entry name" value="Rotamase"/>
    <property type="match status" value="1"/>
</dbReference>
<dbReference type="PANTHER" id="PTHR47245:SF2">
    <property type="entry name" value="PEPTIDYL-PROLYL CIS-TRANS ISOMERASE HP_0175-RELATED"/>
    <property type="match status" value="1"/>
</dbReference>
<evidence type="ECO:0000256" key="5">
    <source>
        <dbReference type="PROSITE-ProRule" id="PRU00278"/>
    </source>
</evidence>
<dbReference type="PROSITE" id="PS50198">
    <property type="entry name" value="PPIC_PPIASE_2"/>
    <property type="match status" value="1"/>
</dbReference>
<feature type="chain" id="PRO_5046250626" description="peptidylprolyl isomerase" evidence="6">
    <location>
        <begin position="33"/>
        <end position="449"/>
    </location>
</feature>
<feature type="domain" description="PpiC" evidence="7">
    <location>
        <begin position="302"/>
        <end position="398"/>
    </location>
</feature>
<dbReference type="Proteomes" id="UP001064632">
    <property type="component" value="Chromosome"/>
</dbReference>
<reference evidence="8" key="1">
    <citation type="submission" date="2022-09" db="EMBL/GenBank/DDBJ databases">
        <title>Tahibacter sp. nov., isolated from a fresh water.</title>
        <authorList>
            <person name="Baek J.H."/>
            <person name="Lee J.K."/>
            <person name="Kim J.M."/>
            <person name="Jeon C.O."/>
        </authorList>
    </citation>
    <scope>NUCLEOTIDE SEQUENCE</scope>
    <source>
        <strain evidence="8">W38</strain>
    </source>
</reference>
<protein>
    <recommendedName>
        <fullName evidence="3">peptidylprolyl isomerase</fullName>
        <ecNumber evidence="3">5.2.1.8</ecNumber>
    </recommendedName>
</protein>
<feature type="signal peptide" evidence="6">
    <location>
        <begin position="1"/>
        <end position="32"/>
    </location>
</feature>
<accession>A0ABY6BIV5</accession>
<dbReference type="InterPro" id="IPR050245">
    <property type="entry name" value="PrsA_foldase"/>
</dbReference>
<keyword evidence="6" id="KW-0732">Signal</keyword>
<name>A0ABY6BIV5_9GAMM</name>
<sequence length="449" mass="49503">MRCDSAAGAPPRWGRRVLALLCLVLGSTAVGAGEGTPALTVGAARFEPRTLSVLIDYARRESPKMPVDRIVDDIVERRILGDYAREHYDDATLFPEQRVGFAPDVLIEDQLTSLIQGSFREPLGAALRKDYGDDASGAILETPVLSRGALVAVLGEPGALRLDYALDATAAAKAREVVVLRYQLRGEAEAVISLYDVYRRQNVQGRMQLHGLDDDFLRAQARQHLMGRMTRHWAHTTLGGRVVDELERTLRDREYTRALRGQFGIGADIHDVSDYLGQLRARVTPEEVGAWYDAHRDQFQQVARVRASHIRVADEATAQKVAALLKPDGSNFGEIARQHSVAPDAAAGGQLGWLARRNDTHWLTELVFAQRPGRIGVPVREPAPADAAAAWEIPFVHEQAIEPFPRDSETVRYQASVAIAQHRARAEYTALRDRLRAATTVVVAPARDG</sequence>
<organism evidence="8 9">
    <name type="scientific">Tahibacter amnicola</name>
    <dbReference type="NCBI Taxonomy" id="2976241"/>
    <lineage>
        <taxon>Bacteria</taxon>
        <taxon>Pseudomonadati</taxon>
        <taxon>Pseudomonadota</taxon>
        <taxon>Gammaproteobacteria</taxon>
        <taxon>Lysobacterales</taxon>
        <taxon>Rhodanobacteraceae</taxon>
        <taxon>Tahibacter</taxon>
    </lineage>
</organism>
<evidence type="ECO:0000256" key="6">
    <source>
        <dbReference type="SAM" id="SignalP"/>
    </source>
</evidence>
<evidence type="ECO:0000256" key="2">
    <source>
        <dbReference type="ARBA" id="ARBA00007656"/>
    </source>
</evidence>
<keyword evidence="9" id="KW-1185">Reference proteome</keyword>
<dbReference type="RefSeq" id="WP_261696733.1">
    <property type="nucleotide sequence ID" value="NZ_CP104694.1"/>
</dbReference>
<comment type="catalytic activity">
    <reaction evidence="1">
        <text>[protein]-peptidylproline (omega=180) = [protein]-peptidylproline (omega=0)</text>
        <dbReference type="Rhea" id="RHEA:16237"/>
        <dbReference type="Rhea" id="RHEA-COMP:10747"/>
        <dbReference type="Rhea" id="RHEA-COMP:10748"/>
        <dbReference type="ChEBI" id="CHEBI:83833"/>
        <dbReference type="ChEBI" id="CHEBI:83834"/>
        <dbReference type="EC" id="5.2.1.8"/>
    </reaction>
</comment>
<dbReference type="SUPFAM" id="SSF54534">
    <property type="entry name" value="FKBP-like"/>
    <property type="match status" value="1"/>
</dbReference>
<evidence type="ECO:0000259" key="7">
    <source>
        <dbReference type="PROSITE" id="PS50198"/>
    </source>
</evidence>
<dbReference type="InterPro" id="IPR000297">
    <property type="entry name" value="PPIase_PpiC"/>
</dbReference>
<keyword evidence="5 8" id="KW-0413">Isomerase</keyword>
<dbReference type="GO" id="GO:0003755">
    <property type="term" value="F:peptidyl-prolyl cis-trans isomerase activity"/>
    <property type="evidence" value="ECO:0007669"/>
    <property type="project" value="UniProtKB-EC"/>
</dbReference>